<protein>
    <submittedName>
        <fullName evidence="1">Uncharacterized protein</fullName>
    </submittedName>
</protein>
<comment type="caution">
    <text evidence="1">The sequence shown here is derived from an EMBL/GenBank/DDBJ whole genome shotgun (WGS) entry which is preliminary data.</text>
</comment>
<name>A0ABS6K016_9BACI</name>
<evidence type="ECO:0000313" key="2">
    <source>
        <dbReference type="Proteomes" id="UP000790580"/>
    </source>
</evidence>
<dbReference type="EMBL" id="JAHQCR010000088">
    <property type="protein sequence ID" value="MBU9724196.1"/>
    <property type="molecule type" value="Genomic_DNA"/>
</dbReference>
<evidence type="ECO:0000313" key="1">
    <source>
        <dbReference type="EMBL" id="MBU9724196.1"/>
    </source>
</evidence>
<dbReference type="Proteomes" id="UP000790580">
    <property type="component" value="Unassembled WGS sequence"/>
</dbReference>
<accession>A0ABS6K016</accession>
<dbReference type="RefSeq" id="WP_176371351.1">
    <property type="nucleotide sequence ID" value="NZ_JAHQCR010000088.1"/>
</dbReference>
<organism evidence="1 2">
    <name type="scientific">Evansella alkalicola</name>
    <dbReference type="NCBI Taxonomy" id="745819"/>
    <lineage>
        <taxon>Bacteria</taxon>
        <taxon>Bacillati</taxon>
        <taxon>Bacillota</taxon>
        <taxon>Bacilli</taxon>
        <taxon>Bacillales</taxon>
        <taxon>Bacillaceae</taxon>
        <taxon>Evansella</taxon>
    </lineage>
</organism>
<proteinExistence type="predicted"/>
<reference evidence="1 2" key="1">
    <citation type="submission" date="2021-06" db="EMBL/GenBank/DDBJ databases">
        <title>Bacillus sp. RD4P76, an endophyte from a halophyte.</title>
        <authorList>
            <person name="Sun J.-Q."/>
        </authorList>
    </citation>
    <scope>NUCLEOTIDE SEQUENCE [LARGE SCALE GENOMIC DNA]</scope>
    <source>
        <strain evidence="1 2">JCM 17098</strain>
    </source>
</reference>
<keyword evidence="2" id="KW-1185">Reference proteome</keyword>
<sequence length="49" mass="5882">MVDQQLYKLLKDEFYEGLGRDLTSEEHYLLRWISYKQISQQGITVESDN</sequence>
<gene>
    <name evidence="1" type="ORF">KS407_22490</name>
</gene>